<keyword evidence="3" id="KW-0805">Transcription regulation</keyword>
<dbReference type="Proteomes" id="UP000006072">
    <property type="component" value="Unassembled WGS sequence"/>
</dbReference>
<name>K0V0W7_MYCVA</name>
<dbReference type="AlphaFoldDB" id="K0V0W7"/>
<evidence type="ECO:0000313" key="8">
    <source>
        <dbReference type="Proteomes" id="UP000006072"/>
    </source>
</evidence>
<dbReference type="InterPro" id="IPR037171">
    <property type="entry name" value="NagB/RpiA_transferase-like"/>
</dbReference>
<dbReference type="InterPro" id="IPR014036">
    <property type="entry name" value="DeoR-like_C"/>
</dbReference>
<dbReference type="SUPFAM" id="SSF100950">
    <property type="entry name" value="NagB/RpiA/CoA transferase-like"/>
    <property type="match status" value="1"/>
</dbReference>
<dbReference type="Gene3D" id="1.10.10.10">
    <property type="entry name" value="Winged helix-like DNA-binding domain superfamily/Winged helix DNA-binding domain"/>
    <property type="match status" value="1"/>
</dbReference>
<keyword evidence="8" id="KW-1185">Reference proteome</keyword>
<dbReference type="InterPro" id="IPR001034">
    <property type="entry name" value="DeoR_HTH"/>
</dbReference>
<evidence type="ECO:0000256" key="3">
    <source>
        <dbReference type="ARBA" id="ARBA00023015"/>
    </source>
</evidence>
<dbReference type="PATRIC" id="fig|1194972.3.peg.3090"/>
<dbReference type="Pfam" id="PF00455">
    <property type="entry name" value="DeoRC"/>
    <property type="match status" value="1"/>
</dbReference>
<comment type="caution">
    <text evidence="7">The sequence shown here is derived from an EMBL/GenBank/DDBJ whole genome shotgun (WGS) entry which is preliminary data.</text>
</comment>
<reference evidence="7 8" key="1">
    <citation type="journal article" date="2012" name="J. Bacteriol.">
        <title>Complete Genome Sequence of Mycobacterium vaccae Type Strain ATCC 25954.</title>
        <authorList>
            <person name="Ho Y.S."/>
            <person name="Adroub S.A."/>
            <person name="Abadi M."/>
            <person name="Al Alwan B."/>
            <person name="Alkhateeb R."/>
            <person name="Gao G."/>
            <person name="Ragab A."/>
            <person name="Ali S."/>
            <person name="van Soolingen D."/>
            <person name="Bitter W."/>
            <person name="Pain A."/>
            <person name="Abdallah A.M."/>
        </authorList>
    </citation>
    <scope>NUCLEOTIDE SEQUENCE [LARGE SCALE GENOMIC DNA]</scope>
    <source>
        <strain evidence="7 8">ATCC 25954</strain>
    </source>
</reference>
<dbReference type="PANTHER" id="PTHR30363:SF4">
    <property type="entry name" value="GLYCEROL-3-PHOSPHATE REGULON REPRESSOR"/>
    <property type="match status" value="1"/>
</dbReference>
<evidence type="ECO:0000256" key="2">
    <source>
        <dbReference type="ARBA" id="ARBA00022491"/>
    </source>
</evidence>
<dbReference type="SMART" id="SM00420">
    <property type="entry name" value="HTH_DEOR"/>
    <property type="match status" value="1"/>
</dbReference>
<dbReference type="SUPFAM" id="SSF46785">
    <property type="entry name" value="Winged helix' DNA-binding domain"/>
    <property type="match status" value="1"/>
</dbReference>
<dbReference type="PRINTS" id="PR00037">
    <property type="entry name" value="HTHLACR"/>
</dbReference>
<proteinExistence type="predicted"/>
<evidence type="ECO:0000259" key="6">
    <source>
        <dbReference type="PROSITE" id="PS51000"/>
    </source>
</evidence>
<dbReference type="GO" id="GO:0003700">
    <property type="term" value="F:DNA-binding transcription factor activity"/>
    <property type="evidence" value="ECO:0007669"/>
    <property type="project" value="InterPro"/>
</dbReference>
<evidence type="ECO:0000313" key="7">
    <source>
        <dbReference type="EMBL" id="EJZ08528.1"/>
    </source>
</evidence>
<dbReference type="InterPro" id="IPR036390">
    <property type="entry name" value="WH_DNA-bd_sf"/>
</dbReference>
<protein>
    <recommendedName>
        <fullName evidence="1">Lactose phosphotransferase system repressor</fullName>
    </recommendedName>
</protein>
<organism evidence="7 8">
    <name type="scientific">Mycolicibacterium vaccae ATCC 25954</name>
    <dbReference type="NCBI Taxonomy" id="1194972"/>
    <lineage>
        <taxon>Bacteria</taxon>
        <taxon>Bacillati</taxon>
        <taxon>Actinomycetota</taxon>
        <taxon>Actinomycetes</taxon>
        <taxon>Mycobacteriales</taxon>
        <taxon>Mycobacteriaceae</taxon>
        <taxon>Mycolicibacterium</taxon>
    </lineage>
</organism>
<dbReference type="PROSITE" id="PS51000">
    <property type="entry name" value="HTH_DEOR_2"/>
    <property type="match status" value="1"/>
</dbReference>
<accession>K0V0W7</accession>
<dbReference type="eggNOG" id="COG1349">
    <property type="taxonomic scope" value="Bacteria"/>
</dbReference>
<gene>
    <name evidence="7" type="ORF">MVAC_15473</name>
</gene>
<keyword evidence="4" id="KW-0804">Transcription</keyword>
<dbReference type="InterPro" id="IPR050313">
    <property type="entry name" value="Carb_Metab_HTH_regulators"/>
</dbReference>
<dbReference type="SMART" id="SM01134">
    <property type="entry name" value="DeoRC"/>
    <property type="match status" value="1"/>
</dbReference>
<evidence type="ECO:0000256" key="1">
    <source>
        <dbReference type="ARBA" id="ARBA00021390"/>
    </source>
</evidence>
<dbReference type="Pfam" id="PF08220">
    <property type="entry name" value="HTH_DeoR"/>
    <property type="match status" value="1"/>
</dbReference>
<dbReference type="InterPro" id="IPR036388">
    <property type="entry name" value="WH-like_DNA-bd_sf"/>
</dbReference>
<dbReference type="HOGENOM" id="CLU_060699_0_1_11"/>
<dbReference type="PANTHER" id="PTHR30363">
    <property type="entry name" value="HTH-TYPE TRANSCRIPTIONAL REGULATOR SRLR-RELATED"/>
    <property type="match status" value="1"/>
</dbReference>
<evidence type="ECO:0000256" key="4">
    <source>
        <dbReference type="ARBA" id="ARBA00023163"/>
    </source>
</evidence>
<comment type="function">
    <text evidence="5">Repressor of the lactose catabolism operon. Galactose-6-phosphate is the inducer.</text>
</comment>
<evidence type="ECO:0000256" key="5">
    <source>
        <dbReference type="ARBA" id="ARBA00024937"/>
    </source>
</evidence>
<keyword evidence="2" id="KW-0678">Repressor</keyword>
<feature type="domain" description="HTH deoR-type" evidence="6">
    <location>
        <begin position="1"/>
        <end position="45"/>
    </location>
</feature>
<sequence>MSARRSISSDELAEALGVSVETVRRDLRTLDETRQLQRVRGGAIHAEVRTSNKEPSFTDRTILAADAKNAIGESAAQLLLGANTVFVDIGTTAIAVARAMLGSFTGTVITPSMWVAEVLSSGSDIDVFMPGGKVRGGDMSISGSTARAFLRDVNPDVAFLGTGGIDIGAGLTDFELQEVDIKRTVLQNSQRSYALADSSKFMTRAPFKVCDLSELTGIITDPDLPSDTLDSFVAGGVEILTGL</sequence>
<dbReference type="EMBL" id="ALQA01000031">
    <property type="protein sequence ID" value="EJZ08528.1"/>
    <property type="molecule type" value="Genomic_DNA"/>
</dbReference>